<dbReference type="SMART" id="SM00418">
    <property type="entry name" value="HTH_ARSR"/>
    <property type="match status" value="1"/>
</dbReference>
<dbReference type="Pfam" id="PF01909">
    <property type="entry name" value="NTP_transf_2"/>
    <property type="match status" value="1"/>
</dbReference>
<dbReference type="SUPFAM" id="SSF81301">
    <property type="entry name" value="Nucleotidyltransferase"/>
    <property type="match status" value="1"/>
</dbReference>
<dbReference type="InterPro" id="IPR001845">
    <property type="entry name" value="HTH_ArsR_DNA-bd_dom"/>
</dbReference>
<dbReference type="Gene3D" id="1.10.10.10">
    <property type="entry name" value="Winged helix-like DNA-binding domain superfamily/Winged helix DNA-binding domain"/>
    <property type="match status" value="1"/>
</dbReference>
<feature type="domain" description="HTH arsR-type" evidence="1">
    <location>
        <begin position="1"/>
        <end position="94"/>
    </location>
</feature>
<sequence>MLSLTDLFPRTRAEVLRLLFEAPDQTLHLRDLARLAGLSPAALQKELDALERKELITARRDGNRRYFRANTAHPLYPELHGLVVKTAGIASELRRALAPVDGIALALIFGSTAAGTARGASDVDVLVIGSAGLRKIGPALRGVADTLAREINPVCLTPAEWRTKLLARDAFATRVASEPKLLLKGDPDELAAMGL</sequence>
<dbReference type="Gene3D" id="3.30.460.10">
    <property type="entry name" value="Beta Polymerase, domain 2"/>
    <property type="match status" value="1"/>
</dbReference>
<evidence type="ECO:0000259" key="1">
    <source>
        <dbReference type="PROSITE" id="PS50987"/>
    </source>
</evidence>
<dbReference type="InterPro" id="IPR000835">
    <property type="entry name" value="HTH_MarR-typ"/>
</dbReference>
<evidence type="ECO:0000313" key="2">
    <source>
        <dbReference type="EMBL" id="MCW1926530.1"/>
    </source>
</evidence>
<protein>
    <submittedName>
        <fullName evidence="2">MarR family transcriptional regulator</fullName>
    </submittedName>
</protein>
<dbReference type="EMBL" id="JAPDDT010000029">
    <property type="protein sequence ID" value="MCW1926530.1"/>
    <property type="molecule type" value="Genomic_DNA"/>
</dbReference>
<dbReference type="InterPro" id="IPR011991">
    <property type="entry name" value="ArsR-like_HTH"/>
</dbReference>
<dbReference type="InterPro" id="IPR043519">
    <property type="entry name" value="NT_sf"/>
</dbReference>
<dbReference type="Proteomes" id="UP001320876">
    <property type="component" value="Unassembled WGS sequence"/>
</dbReference>
<dbReference type="InterPro" id="IPR036388">
    <property type="entry name" value="WH-like_DNA-bd_sf"/>
</dbReference>
<dbReference type="InterPro" id="IPR036390">
    <property type="entry name" value="WH_DNA-bd_sf"/>
</dbReference>
<dbReference type="PROSITE" id="PS50987">
    <property type="entry name" value="HTH_ARSR_2"/>
    <property type="match status" value="1"/>
</dbReference>
<dbReference type="RefSeq" id="WP_264490638.1">
    <property type="nucleotide sequence ID" value="NZ_JAPDDT010000029.1"/>
</dbReference>
<reference evidence="2 3" key="1">
    <citation type="submission" date="2022-10" db="EMBL/GenBank/DDBJ databases">
        <title>Luteolibacter arcticus strain CCTCC AB 2014275, whole genome shotgun sequencing project.</title>
        <authorList>
            <person name="Zhao G."/>
            <person name="Shen L."/>
        </authorList>
    </citation>
    <scope>NUCLEOTIDE SEQUENCE [LARGE SCALE GENOMIC DNA]</scope>
    <source>
        <strain evidence="2 3">CCTCC AB 2014275</strain>
    </source>
</reference>
<keyword evidence="3" id="KW-1185">Reference proteome</keyword>
<proteinExistence type="predicted"/>
<dbReference type="SUPFAM" id="SSF46785">
    <property type="entry name" value="Winged helix' DNA-binding domain"/>
    <property type="match status" value="1"/>
</dbReference>
<dbReference type="Pfam" id="PF01047">
    <property type="entry name" value="MarR"/>
    <property type="match status" value="1"/>
</dbReference>
<dbReference type="CDD" id="cd05403">
    <property type="entry name" value="NT_KNTase_like"/>
    <property type="match status" value="1"/>
</dbReference>
<dbReference type="CDD" id="cd00090">
    <property type="entry name" value="HTH_ARSR"/>
    <property type="match status" value="1"/>
</dbReference>
<organism evidence="2 3">
    <name type="scientific">Luteolibacter arcticus</name>
    <dbReference type="NCBI Taxonomy" id="1581411"/>
    <lineage>
        <taxon>Bacteria</taxon>
        <taxon>Pseudomonadati</taxon>
        <taxon>Verrucomicrobiota</taxon>
        <taxon>Verrucomicrobiia</taxon>
        <taxon>Verrucomicrobiales</taxon>
        <taxon>Verrucomicrobiaceae</taxon>
        <taxon>Luteolibacter</taxon>
    </lineage>
</organism>
<comment type="caution">
    <text evidence="2">The sequence shown here is derived from an EMBL/GenBank/DDBJ whole genome shotgun (WGS) entry which is preliminary data.</text>
</comment>
<gene>
    <name evidence="2" type="ORF">OKA05_28520</name>
</gene>
<name>A0ABT3GSN6_9BACT</name>
<accession>A0ABT3GSN6</accession>
<evidence type="ECO:0000313" key="3">
    <source>
        <dbReference type="Proteomes" id="UP001320876"/>
    </source>
</evidence>
<dbReference type="InterPro" id="IPR002934">
    <property type="entry name" value="Polymerase_NTP_transf_dom"/>
</dbReference>